<organism evidence="2 3">
    <name type="scientific">Syntrophus aciditrophicus (strain SB)</name>
    <dbReference type="NCBI Taxonomy" id="56780"/>
    <lineage>
        <taxon>Bacteria</taxon>
        <taxon>Pseudomonadati</taxon>
        <taxon>Thermodesulfobacteriota</taxon>
        <taxon>Syntrophia</taxon>
        <taxon>Syntrophales</taxon>
        <taxon>Syntrophaceae</taxon>
        <taxon>Syntrophus</taxon>
    </lineage>
</organism>
<dbReference type="STRING" id="56780.SYN_00871"/>
<dbReference type="AlphaFoldDB" id="Q2LX79"/>
<evidence type="ECO:0000256" key="1">
    <source>
        <dbReference type="SAM" id="Phobius"/>
    </source>
</evidence>
<reference evidence="2 3" key="1">
    <citation type="journal article" date="2007" name="Proc. Natl. Acad. Sci. U.S.A.">
        <title>The genome of Syntrophus aciditrophicus: life at the thermodynamic limit of microbial growth.</title>
        <authorList>
            <person name="McInerney M.J."/>
            <person name="Rohlin L."/>
            <person name="Mouttaki H."/>
            <person name="Kim U."/>
            <person name="Krupp R.S."/>
            <person name="Rios-Hernandez L."/>
            <person name="Sieber J."/>
            <person name="Struchtemeyer C.G."/>
            <person name="Bhattacharyya A."/>
            <person name="Campbell J.W."/>
            <person name="Gunsalus R.P."/>
        </authorList>
    </citation>
    <scope>NUCLEOTIDE SEQUENCE [LARGE SCALE GENOMIC DNA]</scope>
    <source>
        <strain evidence="2 3">SB</strain>
    </source>
</reference>
<feature type="transmembrane region" description="Helical" evidence="1">
    <location>
        <begin position="41"/>
        <end position="60"/>
    </location>
</feature>
<dbReference type="eggNOG" id="COG1808">
    <property type="taxonomic scope" value="Bacteria"/>
</dbReference>
<dbReference type="RefSeq" id="WP_011418703.1">
    <property type="nucleotide sequence ID" value="NC_007759.1"/>
</dbReference>
<feature type="transmembrane region" description="Helical" evidence="1">
    <location>
        <begin position="189"/>
        <end position="215"/>
    </location>
</feature>
<proteinExistence type="predicted"/>
<feature type="transmembrane region" description="Helical" evidence="1">
    <location>
        <begin position="162"/>
        <end position="183"/>
    </location>
</feature>
<keyword evidence="1" id="KW-1133">Transmembrane helix</keyword>
<keyword evidence="1" id="KW-0812">Transmembrane</keyword>
<feature type="transmembrane region" description="Helical" evidence="1">
    <location>
        <begin position="66"/>
        <end position="89"/>
    </location>
</feature>
<dbReference type="InterPro" id="IPR005240">
    <property type="entry name" value="DUF389"/>
</dbReference>
<keyword evidence="1" id="KW-0472">Membrane</keyword>
<dbReference type="HOGENOM" id="CLU_032883_0_0_7"/>
<dbReference type="EMBL" id="CP000252">
    <property type="protein sequence ID" value="ABC78686.1"/>
    <property type="molecule type" value="Genomic_DNA"/>
</dbReference>
<gene>
    <name evidence="2" type="ORF">SYN_00871</name>
</gene>
<dbReference type="NCBIfam" id="TIGR00341">
    <property type="entry name" value="TIGR00341 family protein"/>
    <property type="match status" value="1"/>
</dbReference>
<feature type="transmembrane region" description="Helical" evidence="1">
    <location>
        <begin position="235"/>
        <end position="254"/>
    </location>
</feature>
<dbReference type="KEGG" id="sat:SYN_00871"/>
<dbReference type="OrthoDB" id="9790659at2"/>
<protein>
    <submittedName>
        <fullName evidence="2">Hypothetical membrane protein</fullName>
    </submittedName>
</protein>
<dbReference type="Pfam" id="PF04087">
    <property type="entry name" value="DUF389"/>
    <property type="match status" value="1"/>
</dbReference>
<evidence type="ECO:0000313" key="3">
    <source>
        <dbReference type="Proteomes" id="UP000001933"/>
    </source>
</evidence>
<dbReference type="PANTHER" id="PTHR20992:SF9">
    <property type="entry name" value="AT15442P-RELATED"/>
    <property type="match status" value="1"/>
</dbReference>
<dbReference type="Proteomes" id="UP000001933">
    <property type="component" value="Chromosome"/>
</dbReference>
<keyword evidence="3" id="KW-1185">Reference proteome</keyword>
<sequence>MDGNLLKRMEYRINRRLRGMVPAVNQQEITKNIYGEVEISVGFFTILTLANLIALSGLLVNSAPVIIGAMLISPLMGPILSFGFAFITGDSFVWEKSLRKIIISVLLTVFVAALASYLSPLDEVTREISVRTTPNIFDLLIAFLSGTAGAAAICTKKNYLTIVPGVAIATAVIPPLSVTGFGIGNGYFAIASGAFFLFFTNFVAIVLSTCLVFYLYGFRPGLKDDEDARKLKRRLVLLSSVLLLISAPLVYTLSKGVSEIKLKKNIENSLKQEFNREKRSRLVTFQFFEGEERRLEIEAVVNTVDYMKENELEQAERNIGNILKRKALLHVEQVKVMPKGLIPPEVQTRTVMVPPKPSAEILREARNSILPVIRQASARAEDLLSPSKITDFSVAFQDKNSSVLLRLKIRRDSPLSNEELTWLEKFFSSSLNTPVRLSVETVPFVPVLFFDAKSVNLTESMKKELEPLKDAFGRNDRIHVVLETIAEANIPYKERIRLANERAAALAAFLSTECRVAPSQIRKNIAAKAAGRPAVKIVLTPAPESGS</sequence>
<dbReference type="InParanoid" id="Q2LX79"/>
<accession>Q2LX79</accession>
<evidence type="ECO:0000313" key="2">
    <source>
        <dbReference type="EMBL" id="ABC78686.1"/>
    </source>
</evidence>
<feature type="transmembrane region" description="Helical" evidence="1">
    <location>
        <begin position="101"/>
        <end position="119"/>
    </location>
</feature>
<name>Q2LX79_SYNAS</name>
<feature type="transmembrane region" description="Helical" evidence="1">
    <location>
        <begin position="139"/>
        <end position="155"/>
    </location>
</feature>
<dbReference type="PANTHER" id="PTHR20992">
    <property type="entry name" value="AT15442P-RELATED"/>
    <property type="match status" value="1"/>
</dbReference>